<keyword evidence="3" id="KW-1185">Reference proteome</keyword>
<dbReference type="OrthoDB" id="9808290at2"/>
<accession>A0A501WJF9</accession>
<dbReference type="PANTHER" id="PTHR37953">
    <property type="entry name" value="UPF0127 PROTEIN MJ1496"/>
    <property type="match status" value="1"/>
</dbReference>
<sequence length="163" mass="17790">MTDPRFAGAAAVLLAALLATGTARAEGACDPSRVDIRDADGSARISVEVVDTAQGRERGLMYRESLPRYSGMLFVYEYAQPVAFWMENTLIPLDMLFFDASGRLERIHENARPLDRTPIPGGEDIRFVLELNAGMARTLDIEPGAELRHPAVDQAAAAWPCGQ</sequence>
<dbReference type="RefSeq" id="WP_140455502.1">
    <property type="nucleotide sequence ID" value="NZ_VFRP01000023.1"/>
</dbReference>
<dbReference type="Pfam" id="PF02643">
    <property type="entry name" value="DUF192"/>
    <property type="match status" value="1"/>
</dbReference>
<dbReference type="Proteomes" id="UP000319255">
    <property type="component" value="Unassembled WGS sequence"/>
</dbReference>
<evidence type="ECO:0000313" key="2">
    <source>
        <dbReference type="EMBL" id="TPE48264.1"/>
    </source>
</evidence>
<proteinExistence type="predicted"/>
<comment type="caution">
    <text evidence="2">The sequence shown here is derived from an EMBL/GenBank/DDBJ whole genome shotgun (WGS) entry which is preliminary data.</text>
</comment>
<feature type="chain" id="PRO_5021370027" evidence="1">
    <location>
        <begin position="26"/>
        <end position="163"/>
    </location>
</feature>
<dbReference type="InterPro" id="IPR003795">
    <property type="entry name" value="DUF192"/>
</dbReference>
<gene>
    <name evidence="2" type="ORF">FJM51_17905</name>
</gene>
<evidence type="ECO:0000256" key="1">
    <source>
        <dbReference type="SAM" id="SignalP"/>
    </source>
</evidence>
<reference evidence="2 3" key="1">
    <citation type="submission" date="2019-06" db="EMBL/GenBank/DDBJ databases">
        <title>A novel bacterium of genus Amaricoccus, isolated from marine sediment.</title>
        <authorList>
            <person name="Huang H."/>
            <person name="Mo K."/>
            <person name="Hu Y."/>
        </authorList>
    </citation>
    <scope>NUCLEOTIDE SEQUENCE [LARGE SCALE GENOMIC DNA]</scope>
    <source>
        <strain evidence="2 3">HB172011</strain>
    </source>
</reference>
<dbReference type="AlphaFoldDB" id="A0A501WJF9"/>
<protein>
    <submittedName>
        <fullName evidence="2">DUF192 domain-containing protein</fullName>
    </submittedName>
</protein>
<dbReference type="InterPro" id="IPR038695">
    <property type="entry name" value="Saro_0823-like_sf"/>
</dbReference>
<evidence type="ECO:0000313" key="3">
    <source>
        <dbReference type="Proteomes" id="UP000319255"/>
    </source>
</evidence>
<name>A0A501WJF9_9RHOB</name>
<feature type="signal peptide" evidence="1">
    <location>
        <begin position="1"/>
        <end position="25"/>
    </location>
</feature>
<organism evidence="2 3">
    <name type="scientific">Amaricoccus solimangrovi</name>
    <dbReference type="NCBI Taxonomy" id="2589815"/>
    <lineage>
        <taxon>Bacteria</taxon>
        <taxon>Pseudomonadati</taxon>
        <taxon>Pseudomonadota</taxon>
        <taxon>Alphaproteobacteria</taxon>
        <taxon>Rhodobacterales</taxon>
        <taxon>Paracoccaceae</taxon>
        <taxon>Amaricoccus</taxon>
    </lineage>
</organism>
<dbReference type="Gene3D" id="2.60.120.1140">
    <property type="entry name" value="Protein of unknown function DUF192"/>
    <property type="match status" value="1"/>
</dbReference>
<dbReference type="PANTHER" id="PTHR37953:SF1">
    <property type="entry name" value="UPF0127 PROTEIN MJ1496"/>
    <property type="match status" value="1"/>
</dbReference>
<dbReference type="EMBL" id="VFRP01000023">
    <property type="protein sequence ID" value="TPE48264.1"/>
    <property type="molecule type" value="Genomic_DNA"/>
</dbReference>
<keyword evidence="1" id="KW-0732">Signal</keyword>